<sequence>MIKKIAIIDSNEVFINIESIKAAQLEQERQLTLAKGRDLAEEARKTADKVMSVLIAQMTTEFSIFEQVS</sequence>
<dbReference type="AlphaFoldDB" id="A0A8H7APM1"/>
<keyword evidence="2" id="KW-1185">Reference proteome</keyword>
<reference evidence="1" key="1">
    <citation type="submission" date="2020-02" db="EMBL/GenBank/DDBJ databases">
        <authorList>
            <person name="Palmer J.M."/>
        </authorList>
    </citation>
    <scope>NUCLEOTIDE SEQUENCE</scope>
    <source>
        <strain evidence="1">EPUS1.4</strain>
        <tissue evidence="1">Thallus</tissue>
    </source>
</reference>
<comment type="caution">
    <text evidence="1">The sequence shown here is derived from an EMBL/GenBank/DDBJ whole genome shotgun (WGS) entry which is preliminary data.</text>
</comment>
<organism evidence="1 2">
    <name type="scientific">Endocarpon pusillum</name>
    <dbReference type="NCBI Taxonomy" id="364733"/>
    <lineage>
        <taxon>Eukaryota</taxon>
        <taxon>Fungi</taxon>
        <taxon>Dikarya</taxon>
        <taxon>Ascomycota</taxon>
        <taxon>Pezizomycotina</taxon>
        <taxon>Eurotiomycetes</taxon>
        <taxon>Chaetothyriomycetidae</taxon>
        <taxon>Verrucariales</taxon>
        <taxon>Verrucariaceae</taxon>
        <taxon>Endocarpon</taxon>
    </lineage>
</organism>
<proteinExistence type="predicted"/>
<gene>
    <name evidence="1" type="ORF">GJ744_008589</name>
</gene>
<evidence type="ECO:0000313" key="2">
    <source>
        <dbReference type="Proteomes" id="UP000606974"/>
    </source>
</evidence>
<dbReference type="EMBL" id="JAACFV010000048">
    <property type="protein sequence ID" value="KAF7508880.1"/>
    <property type="molecule type" value="Genomic_DNA"/>
</dbReference>
<protein>
    <submittedName>
        <fullName evidence="1">Uncharacterized protein</fullName>
    </submittedName>
</protein>
<evidence type="ECO:0000313" key="1">
    <source>
        <dbReference type="EMBL" id="KAF7508880.1"/>
    </source>
</evidence>
<accession>A0A8H7APM1</accession>
<dbReference type="Proteomes" id="UP000606974">
    <property type="component" value="Unassembled WGS sequence"/>
</dbReference>
<name>A0A8H7APM1_9EURO</name>